<dbReference type="AlphaFoldDB" id="A0A256GR62"/>
<comment type="caution">
    <text evidence="1">The sequence shown here is derived from an EMBL/GenBank/DDBJ whole genome shotgun (WGS) entry which is preliminary data.</text>
</comment>
<name>A0A256GR62_9HYPH</name>
<gene>
    <name evidence="1" type="ORF">CES86_2051</name>
</gene>
<organism evidence="1 2">
    <name type="scientific">Brucella lupini</name>
    <dbReference type="NCBI Taxonomy" id="255457"/>
    <lineage>
        <taxon>Bacteria</taxon>
        <taxon>Pseudomonadati</taxon>
        <taxon>Pseudomonadota</taxon>
        <taxon>Alphaproteobacteria</taxon>
        <taxon>Hyphomicrobiales</taxon>
        <taxon>Brucellaceae</taxon>
        <taxon>Brucella/Ochrobactrum group</taxon>
        <taxon>Brucella</taxon>
    </lineage>
</organism>
<proteinExistence type="predicted"/>
<evidence type="ECO:0000313" key="1">
    <source>
        <dbReference type="EMBL" id="OYR29488.1"/>
    </source>
</evidence>
<reference evidence="1 2" key="1">
    <citation type="submission" date="2017-07" db="EMBL/GenBank/DDBJ databases">
        <title>Draft genome of Ochrobactrum lupini type strain LUP21.</title>
        <authorList>
            <person name="Krzyzanowska D.M."/>
            <person name="Jafra S."/>
        </authorList>
    </citation>
    <scope>NUCLEOTIDE SEQUENCE [LARGE SCALE GENOMIC DNA]</scope>
    <source>
        <strain evidence="1 2">LUP21</strain>
    </source>
</reference>
<accession>A0A256GR62</accession>
<dbReference type="Proteomes" id="UP000216363">
    <property type="component" value="Unassembled WGS sequence"/>
</dbReference>
<evidence type="ECO:0000313" key="2">
    <source>
        <dbReference type="Proteomes" id="UP000216363"/>
    </source>
</evidence>
<dbReference type="EMBL" id="NNRN01000046">
    <property type="protein sequence ID" value="OYR29488.1"/>
    <property type="molecule type" value="Genomic_DNA"/>
</dbReference>
<protein>
    <submittedName>
        <fullName evidence="1">Uncharacterized protein</fullName>
    </submittedName>
</protein>
<sequence>MFKAGNSNLPREIPANRSCIGQRRPFDICAYNVPPPFSAI</sequence>